<gene>
    <name evidence="1" type="ORF">BGI42_06915</name>
</gene>
<dbReference type="Proteomes" id="UP000094652">
    <property type="component" value="Chromosome"/>
</dbReference>
<evidence type="ECO:0000313" key="1">
    <source>
        <dbReference type="EMBL" id="AOR23484.1"/>
    </source>
</evidence>
<evidence type="ECO:0000313" key="2">
    <source>
        <dbReference type="Proteomes" id="UP000094652"/>
    </source>
</evidence>
<dbReference type="KEGG" id="ctae:BGI42_06915"/>
<dbReference type="RefSeq" id="WP_069679635.1">
    <property type="nucleotide sequence ID" value="NZ_CP017253.2"/>
</dbReference>
<reference evidence="2" key="1">
    <citation type="submission" date="2016-09" db="EMBL/GenBank/DDBJ databases">
        <title>Genomics of Clostridium taeniosporum, an organism which forms endospores with ribbon-like appendages.</title>
        <authorList>
            <person name="Walker J.R."/>
        </authorList>
    </citation>
    <scope>NUCLEOTIDE SEQUENCE [LARGE SCALE GENOMIC DNA]</scope>
    <source>
        <strain evidence="2">1/k</strain>
    </source>
</reference>
<dbReference type="AlphaFoldDB" id="A0A1D7XJG2"/>
<proteinExistence type="predicted"/>
<accession>A0A1D7XJG2</accession>
<dbReference type="OrthoDB" id="249246at2"/>
<dbReference type="EMBL" id="CP017253">
    <property type="protein sequence ID" value="AOR23484.1"/>
    <property type="molecule type" value="Genomic_DNA"/>
</dbReference>
<sequence>MDERVDEKILDFINEAEEKELRKDITNGLVKINNKFYEFEETEFFDGALKIYIPNTFEDMSEESRKFKYPSENRPEIIKCNEDGSIAITLKIIDSPLDDDHIEEIKGIMKLITQRLNPANIYFDEGIIEVDKKNIGYFDYKSSAIDDFLYNVMFFLEFQGKTLMGTFSCGYSEYKQWKDDIVFQILKTIKINKEVCSENN</sequence>
<name>A0A1D7XJG2_9CLOT</name>
<keyword evidence="2" id="KW-1185">Reference proteome</keyword>
<dbReference type="STRING" id="394958.BGI42_06915"/>
<organism evidence="1 2">
    <name type="scientific">Clostridium taeniosporum</name>
    <dbReference type="NCBI Taxonomy" id="394958"/>
    <lineage>
        <taxon>Bacteria</taxon>
        <taxon>Bacillati</taxon>
        <taxon>Bacillota</taxon>
        <taxon>Clostridia</taxon>
        <taxon>Eubacteriales</taxon>
        <taxon>Clostridiaceae</taxon>
        <taxon>Clostridium</taxon>
    </lineage>
</organism>
<protein>
    <submittedName>
        <fullName evidence="1">Uncharacterized protein</fullName>
    </submittedName>
</protein>